<dbReference type="Proteomes" id="UP000518266">
    <property type="component" value="Unassembled WGS sequence"/>
</dbReference>
<dbReference type="GO" id="GO:0016705">
    <property type="term" value="F:oxidoreductase activity, acting on paired donors, with incorporation or reduction of molecular oxygen"/>
    <property type="evidence" value="ECO:0007669"/>
    <property type="project" value="InterPro"/>
</dbReference>
<comment type="cofactor">
    <cofactor evidence="1 8">
        <name>heme</name>
        <dbReference type="ChEBI" id="CHEBI:30413"/>
    </cofactor>
</comment>
<organism evidence="10 11">
    <name type="scientific">Dissostichus mawsoni</name>
    <name type="common">Antarctic cod</name>
    <dbReference type="NCBI Taxonomy" id="36200"/>
    <lineage>
        <taxon>Eukaryota</taxon>
        <taxon>Metazoa</taxon>
        <taxon>Chordata</taxon>
        <taxon>Craniata</taxon>
        <taxon>Vertebrata</taxon>
        <taxon>Euteleostomi</taxon>
        <taxon>Actinopterygii</taxon>
        <taxon>Neopterygii</taxon>
        <taxon>Teleostei</taxon>
        <taxon>Neoteleostei</taxon>
        <taxon>Acanthomorphata</taxon>
        <taxon>Eupercaria</taxon>
        <taxon>Perciformes</taxon>
        <taxon>Notothenioidei</taxon>
        <taxon>Nototheniidae</taxon>
        <taxon>Dissostichus</taxon>
    </lineage>
</organism>
<dbReference type="InterPro" id="IPR002401">
    <property type="entry name" value="Cyt_P450_E_grp-I"/>
</dbReference>
<dbReference type="GO" id="GO:0005506">
    <property type="term" value="F:iron ion binding"/>
    <property type="evidence" value="ECO:0007669"/>
    <property type="project" value="InterPro"/>
</dbReference>
<keyword evidence="4 8" id="KW-0479">Metal-binding</keyword>
<dbReference type="GO" id="GO:0071375">
    <property type="term" value="P:cellular response to peptide hormone stimulus"/>
    <property type="evidence" value="ECO:0007669"/>
    <property type="project" value="TreeGrafter"/>
</dbReference>
<dbReference type="GO" id="GO:0006704">
    <property type="term" value="P:glucocorticoid biosynthetic process"/>
    <property type="evidence" value="ECO:0007669"/>
    <property type="project" value="TreeGrafter"/>
</dbReference>
<dbReference type="InterPro" id="IPR017972">
    <property type="entry name" value="Cyt_P450_CS"/>
</dbReference>
<dbReference type="Pfam" id="PF00067">
    <property type="entry name" value="p450"/>
    <property type="match status" value="2"/>
</dbReference>
<dbReference type="GO" id="GO:0004497">
    <property type="term" value="F:monooxygenase activity"/>
    <property type="evidence" value="ECO:0007669"/>
    <property type="project" value="UniProtKB-KW"/>
</dbReference>
<keyword evidence="3 8" id="KW-0349">Heme</keyword>
<keyword evidence="7 9" id="KW-0503">Monooxygenase</keyword>
<dbReference type="InterPro" id="IPR001128">
    <property type="entry name" value="Cyt_P450"/>
</dbReference>
<evidence type="ECO:0000256" key="1">
    <source>
        <dbReference type="ARBA" id="ARBA00001971"/>
    </source>
</evidence>
<keyword evidence="6 8" id="KW-0408">Iron</keyword>
<dbReference type="InterPro" id="IPR050479">
    <property type="entry name" value="CYP11_CYP27_families"/>
</dbReference>
<protein>
    <recommendedName>
        <fullName evidence="12">1,25-dihydroxyvitamin D(3) 24-hydroxylase, mitochondrial</fullName>
    </recommendedName>
</protein>
<dbReference type="SUPFAM" id="SSF48264">
    <property type="entry name" value="Cytochrome P450"/>
    <property type="match status" value="1"/>
</dbReference>
<dbReference type="GO" id="GO:0005743">
    <property type="term" value="C:mitochondrial inner membrane"/>
    <property type="evidence" value="ECO:0007669"/>
    <property type="project" value="TreeGrafter"/>
</dbReference>
<evidence type="ECO:0000256" key="8">
    <source>
        <dbReference type="PIRSR" id="PIRSR602401-1"/>
    </source>
</evidence>
<dbReference type="Gene3D" id="1.10.630.10">
    <property type="entry name" value="Cytochrome P450"/>
    <property type="match status" value="2"/>
</dbReference>
<sequence>MRAQIQKVPQIVEFLKKKSVGLQHFKPTSSVCVLEEKDAVEAVRCPHAASRAHSLDAIPGPTKWPLVGSMFELHRKGGLNRQHEALQYGKIFRMKLAFFDSVNIGSPCLLESLYRKEGKYPQRLEIKPWTAYRDLRDEAYGLLILEGKDWQRVRSVFQQKLMKPTEVVKLDRKINEVLMDFMGRIGKINVNGRIKDLYFELNKWSFETICLVLYDNRFGLLKKEVNEEAMNFITAVKTHVWHDDGHTAKVYIDRRLKNNSARAPDDLIGDILHQSNLSKKELLPTLCCGLFSTCHVTQAPRGCSRRSERWWLPTRTRVASTSRHAIPQGLPQRVHEVITISPIHQQDYGQRHCVGRLCYSQRTIVMINSHAMGTNEEYFEEAKRFKPERWLRENNNIHPFAHIPFGIGKRMCIGRRLAELQLQLAMCWLVREYEIVATDNEPLNVIHSGVLVPERELPAPYSTRVDVVTGK</sequence>
<dbReference type="GO" id="GO:0034650">
    <property type="term" value="P:cortisol metabolic process"/>
    <property type="evidence" value="ECO:0007669"/>
    <property type="project" value="TreeGrafter"/>
</dbReference>
<feature type="binding site" description="axial binding residue" evidence="8">
    <location>
        <position position="412"/>
    </location>
    <ligand>
        <name>heme</name>
        <dbReference type="ChEBI" id="CHEBI:30413"/>
    </ligand>
    <ligandPart>
        <name>Fe</name>
        <dbReference type="ChEBI" id="CHEBI:18248"/>
    </ligandPart>
</feature>
<dbReference type="GO" id="GO:0006700">
    <property type="term" value="P:C21-steroid hormone biosynthetic process"/>
    <property type="evidence" value="ECO:0007669"/>
    <property type="project" value="TreeGrafter"/>
</dbReference>
<evidence type="ECO:0000256" key="7">
    <source>
        <dbReference type="ARBA" id="ARBA00023033"/>
    </source>
</evidence>
<dbReference type="PRINTS" id="PR00463">
    <property type="entry name" value="EP450I"/>
</dbReference>
<dbReference type="OrthoDB" id="3945418at2759"/>
<keyword evidence="11" id="KW-1185">Reference proteome</keyword>
<evidence type="ECO:0000256" key="6">
    <source>
        <dbReference type="ARBA" id="ARBA00023004"/>
    </source>
</evidence>
<dbReference type="GO" id="GO:0008203">
    <property type="term" value="P:cholesterol metabolic process"/>
    <property type="evidence" value="ECO:0007669"/>
    <property type="project" value="TreeGrafter"/>
</dbReference>
<dbReference type="PROSITE" id="PS00086">
    <property type="entry name" value="CYTOCHROME_P450"/>
    <property type="match status" value="1"/>
</dbReference>
<evidence type="ECO:0000313" key="10">
    <source>
        <dbReference type="EMBL" id="KAF3856625.1"/>
    </source>
</evidence>
<dbReference type="PANTHER" id="PTHR24279:SF125">
    <property type="entry name" value="CYTOCHROME P450 FAMILY 24 SUBFAMILY A MEMBER 1"/>
    <property type="match status" value="1"/>
</dbReference>
<comment type="caution">
    <text evidence="10">The sequence shown here is derived from an EMBL/GenBank/DDBJ whole genome shotgun (WGS) entry which is preliminary data.</text>
</comment>
<gene>
    <name evidence="10" type="ORF">F7725_017348</name>
</gene>
<comment type="similarity">
    <text evidence="2 9">Belongs to the cytochrome P450 family.</text>
</comment>
<evidence type="ECO:0000256" key="4">
    <source>
        <dbReference type="ARBA" id="ARBA00022723"/>
    </source>
</evidence>
<dbReference type="InterPro" id="IPR036396">
    <property type="entry name" value="Cyt_P450_sf"/>
</dbReference>
<evidence type="ECO:0000256" key="5">
    <source>
        <dbReference type="ARBA" id="ARBA00023002"/>
    </source>
</evidence>
<name>A0A7J5Z457_DISMA</name>
<evidence type="ECO:0008006" key="12">
    <source>
        <dbReference type="Google" id="ProtNLM"/>
    </source>
</evidence>
<evidence type="ECO:0000256" key="9">
    <source>
        <dbReference type="RuleBase" id="RU000461"/>
    </source>
</evidence>
<dbReference type="EMBL" id="JAAKFY010000006">
    <property type="protein sequence ID" value="KAF3856625.1"/>
    <property type="molecule type" value="Genomic_DNA"/>
</dbReference>
<evidence type="ECO:0000256" key="2">
    <source>
        <dbReference type="ARBA" id="ARBA00010617"/>
    </source>
</evidence>
<dbReference type="AlphaFoldDB" id="A0A7J5Z457"/>
<proteinExistence type="inferred from homology"/>
<evidence type="ECO:0000256" key="3">
    <source>
        <dbReference type="ARBA" id="ARBA00022617"/>
    </source>
</evidence>
<reference evidence="10 11" key="1">
    <citation type="submission" date="2020-03" db="EMBL/GenBank/DDBJ databases">
        <title>Dissostichus mawsoni Genome sequencing and assembly.</title>
        <authorList>
            <person name="Park H."/>
        </authorList>
    </citation>
    <scope>NUCLEOTIDE SEQUENCE [LARGE SCALE GENOMIC DNA]</scope>
    <source>
        <strain evidence="10">DM0001</strain>
        <tissue evidence="10">Muscle</tissue>
    </source>
</reference>
<keyword evidence="5 9" id="KW-0560">Oxidoreductase</keyword>
<dbReference type="GO" id="GO:0020037">
    <property type="term" value="F:heme binding"/>
    <property type="evidence" value="ECO:0007669"/>
    <property type="project" value="InterPro"/>
</dbReference>
<dbReference type="PANTHER" id="PTHR24279">
    <property type="entry name" value="CYTOCHROME P450"/>
    <property type="match status" value="1"/>
</dbReference>
<evidence type="ECO:0000313" key="11">
    <source>
        <dbReference type="Proteomes" id="UP000518266"/>
    </source>
</evidence>
<accession>A0A7J5Z457</accession>